<dbReference type="GO" id="GO:0140662">
    <property type="term" value="F:ATP-dependent protein folding chaperone"/>
    <property type="evidence" value="ECO:0007669"/>
    <property type="project" value="InterPro"/>
</dbReference>
<keyword evidence="4" id="KW-0143">Chaperone</keyword>
<reference evidence="6" key="1">
    <citation type="submission" date="2025-08" db="UniProtKB">
        <authorList>
            <consortium name="Ensembl"/>
        </authorList>
    </citation>
    <scope>IDENTIFICATION</scope>
</reference>
<dbReference type="InterPro" id="IPR027410">
    <property type="entry name" value="TCP-1-like_intermed_sf"/>
</dbReference>
<keyword evidence="2" id="KW-0547">Nucleotide-binding</keyword>
<sequence>MWTPRNLKLLTYSTTAPLTRTVVCSVLLFPVVHNHHLFTSPDTLSVLTHMALEDPSALTLASAASTQAREHGDGAGMVLLLATSLLTQAKDLLTLGVTGAEIQGGYRQACGKALALLEGMACGALKDPREELDVRAILGPFLSSWQPGFEALLSGVVARCCVHSWRPITSGKEENTFDDWVDLGLEIWRARSEGEGEVWREGETEGETVEPEVQKVRGEERKRRDRRGLFEVLIHGSFAKLMSRCSTQRQIYKHITLVRSAQRRRRLHRPKGHLTSPTTHHHHSLKKTRHVVVEEPLEEEACCKVTVTVRSPDQALLISAEAALRASLRVYCSLLAEPRVVPGAGASEVGLATGLTQNGLTLVGMEQLAVHAFAQALLEPVKALGENAGTPPDLAVLRGYKRRWKGKMDGTKGAYRGVLDRLGCKASAIEKATKASLAVLTELLSQIATEEDKTKIFFPVTTEQAWLPSLPP</sequence>
<evidence type="ECO:0000256" key="1">
    <source>
        <dbReference type="ARBA" id="ARBA00008020"/>
    </source>
</evidence>
<dbReference type="InterPro" id="IPR017998">
    <property type="entry name" value="Chaperone_TCP-1"/>
</dbReference>
<keyword evidence="3" id="KW-0067">ATP-binding</keyword>
<dbReference type="Pfam" id="PF00118">
    <property type="entry name" value="Cpn60_TCP1"/>
    <property type="match status" value="2"/>
</dbReference>
<keyword evidence="7" id="KW-1185">Reference proteome</keyword>
<evidence type="ECO:0000256" key="3">
    <source>
        <dbReference type="ARBA" id="ARBA00022840"/>
    </source>
</evidence>
<dbReference type="AlphaFoldDB" id="A0A673W8X5"/>
<evidence type="ECO:0000313" key="7">
    <source>
        <dbReference type="Proteomes" id="UP000472277"/>
    </source>
</evidence>
<proteinExistence type="inferred from homology"/>
<reference evidence="6" key="2">
    <citation type="submission" date="2025-09" db="UniProtKB">
        <authorList>
            <consortium name="Ensembl"/>
        </authorList>
    </citation>
    <scope>IDENTIFICATION</scope>
</reference>
<evidence type="ECO:0000256" key="4">
    <source>
        <dbReference type="ARBA" id="ARBA00023186"/>
    </source>
</evidence>
<feature type="region of interest" description="Disordered" evidence="5">
    <location>
        <begin position="198"/>
        <end position="220"/>
    </location>
</feature>
<dbReference type="PANTHER" id="PTHR11353">
    <property type="entry name" value="CHAPERONIN"/>
    <property type="match status" value="1"/>
</dbReference>
<dbReference type="SUPFAM" id="SSF48592">
    <property type="entry name" value="GroEL equatorial domain-like"/>
    <property type="match status" value="1"/>
</dbReference>
<feature type="region of interest" description="Disordered" evidence="5">
    <location>
        <begin position="267"/>
        <end position="286"/>
    </location>
</feature>
<dbReference type="InterPro" id="IPR002423">
    <property type="entry name" value="Cpn60/GroEL/TCP-1"/>
</dbReference>
<dbReference type="OMA" id="HRPKGHL"/>
<dbReference type="Proteomes" id="UP000472277">
    <property type="component" value="Chromosome 5"/>
</dbReference>
<name>A0A673W8X5_SALTR</name>
<dbReference type="Gene3D" id="3.30.260.10">
    <property type="entry name" value="TCP-1-like chaperonin intermediate domain"/>
    <property type="match status" value="1"/>
</dbReference>
<dbReference type="InterPro" id="IPR027413">
    <property type="entry name" value="GROEL-like_equatorial_sf"/>
</dbReference>
<evidence type="ECO:0000256" key="2">
    <source>
        <dbReference type="ARBA" id="ARBA00022741"/>
    </source>
</evidence>
<dbReference type="Gene3D" id="1.10.560.10">
    <property type="entry name" value="GroEL-like equatorial domain"/>
    <property type="match status" value="2"/>
</dbReference>
<dbReference type="GO" id="GO:0005524">
    <property type="term" value="F:ATP binding"/>
    <property type="evidence" value="ECO:0007669"/>
    <property type="project" value="UniProtKB-KW"/>
</dbReference>
<evidence type="ECO:0000256" key="5">
    <source>
        <dbReference type="SAM" id="MobiDB-lite"/>
    </source>
</evidence>
<dbReference type="Ensembl" id="ENSSTUT00000004879.1">
    <property type="protein sequence ID" value="ENSSTUP00000004611.1"/>
    <property type="gene ID" value="ENSSTUG00000002286.1"/>
</dbReference>
<organism evidence="6 7">
    <name type="scientific">Salmo trutta</name>
    <name type="common">Brown trout</name>
    <dbReference type="NCBI Taxonomy" id="8032"/>
    <lineage>
        <taxon>Eukaryota</taxon>
        <taxon>Metazoa</taxon>
        <taxon>Chordata</taxon>
        <taxon>Craniata</taxon>
        <taxon>Vertebrata</taxon>
        <taxon>Euteleostomi</taxon>
        <taxon>Actinopterygii</taxon>
        <taxon>Neopterygii</taxon>
        <taxon>Teleostei</taxon>
        <taxon>Protacanthopterygii</taxon>
        <taxon>Salmoniformes</taxon>
        <taxon>Salmonidae</taxon>
        <taxon>Salmoninae</taxon>
        <taxon>Salmo</taxon>
    </lineage>
</organism>
<dbReference type="GeneTree" id="ENSGT00980000202504"/>
<accession>A0A673W8X5</accession>
<dbReference type="Gene3D" id="3.50.7.10">
    <property type="entry name" value="GroEL"/>
    <property type="match status" value="1"/>
</dbReference>
<evidence type="ECO:0000313" key="6">
    <source>
        <dbReference type="Ensembl" id="ENSSTUP00000004611.1"/>
    </source>
</evidence>
<dbReference type="InterPro" id="IPR027409">
    <property type="entry name" value="GroEL-like_apical_dom_sf"/>
</dbReference>
<protein>
    <submittedName>
        <fullName evidence="6">Uncharacterized protein</fullName>
    </submittedName>
</protein>
<comment type="similarity">
    <text evidence="1">Belongs to the TCP-1 chaperonin family.</text>
</comment>